<dbReference type="InterPro" id="IPR050249">
    <property type="entry name" value="Pseudomonas-type_ThrB"/>
</dbReference>
<dbReference type="SUPFAM" id="SSF56112">
    <property type="entry name" value="Protein kinase-like (PK-like)"/>
    <property type="match status" value="1"/>
</dbReference>
<dbReference type="EMBL" id="JAECZB010000092">
    <property type="protein sequence ID" value="MBH8555267.1"/>
    <property type="molecule type" value="Genomic_DNA"/>
</dbReference>
<evidence type="ECO:0000256" key="1">
    <source>
        <dbReference type="ARBA" id="ARBA00038240"/>
    </source>
</evidence>
<dbReference type="Gene3D" id="3.30.200.20">
    <property type="entry name" value="Phosphorylase Kinase, domain 1"/>
    <property type="match status" value="1"/>
</dbReference>
<proteinExistence type="inferred from homology"/>
<dbReference type="GO" id="GO:0019202">
    <property type="term" value="F:amino acid kinase activity"/>
    <property type="evidence" value="ECO:0007669"/>
    <property type="project" value="TreeGrafter"/>
</dbReference>
<comment type="caution">
    <text evidence="3">The sequence shown here is derived from an EMBL/GenBank/DDBJ whole genome shotgun (WGS) entry which is preliminary data.</text>
</comment>
<dbReference type="AlphaFoldDB" id="A0A8J7HHC1"/>
<accession>A0A8J7HHC1</accession>
<gene>
    <name evidence="3" type="ORF">I8751_23540</name>
</gene>
<dbReference type="InterPro" id="IPR002575">
    <property type="entry name" value="Aminoglycoside_PTrfase"/>
</dbReference>
<feature type="domain" description="Aminoglycoside phosphotransferase" evidence="2">
    <location>
        <begin position="29"/>
        <end position="271"/>
    </location>
</feature>
<comment type="similarity">
    <text evidence="1">Belongs to the pseudomonas-type ThrB family.</text>
</comment>
<dbReference type="InterPro" id="IPR011009">
    <property type="entry name" value="Kinase-like_dom_sf"/>
</dbReference>
<evidence type="ECO:0000259" key="2">
    <source>
        <dbReference type="Pfam" id="PF01636"/>
    </source>
</evidence>
<dbReference type="Pfam" id="PF01636">
    <property type="entry name" value="APH"/>
    <property type="match status" value="1"/>
</dbReference>
<evidence type="ECO:0000313" key="3">
    <source>
        <dbReference type="EMBL" id="MBH8555267.1"/>
    </source>
</evidence>
<reference evidence="3 4" key="1">
    <citation type="journal article" date="2021" name="Int. J. Syst. Evol. Microbiol.">
        <title>Amazonocrinis nigriterrae gen. nov., sp. nov., Atlanticothrix silvestris gen. nov., sp. nov. and Dendronalium phyllosphericum gen. nov., sp. nov., nostocacean cyanobacteria from Brazilian environments.</title>
        <authorList>
            <person name="Alvarenga D.O."/>
            <person name="Andreote A.P.D."/>
            <person name="Branco L.H.Z."/>
            <person name="Delbaje E."/>
            <person name="Cruz R.B."/>
            <person name="Varani A.M."/>
            <person name="Fiore M.F."/>
        </authorList>
    </citation>
    <scope>NUCLEOTIDE SEQUENCE [LARGE SCALE GENOMIC DNA]</scope>
    <source>
        <strain evidence="3 4">CENA357</strain>
    </source>
</reference>
<protein>
    <submittedName>
        <fullName evidence="3">Phosphotransferase</fullName>
    </submittedName>
</protein>
<organism evidence="3 4">
    <name type="scientific">Atlanticothrix silvestris CENA357</name>
    <dbReference type="NCBI Taxonomy" id="1725252"/>
    <lineage>
        <taxon>Bacteria</taxon>
        <taxon>Bacillati</taxon>
        <taxon>Cyanobacteriota</taxon>
        <taxon>Cyanophyceae</taxon>
        <taxon>Nostocales</taxon>
        <taxon>Nodulariaceae</taxon>
        <taxon>Atlanticothrix</taxon>
        <taxon>Atlanticothrix silvestris</taxon>
    </lineage>
</organism>
<name>A0A8J7HHC1_9CYAN</name>
<dbReference type="Proteomes" id="UP000599391">
    <property type="component" value="Unassembled WGS sequence"/>
</dbReference>
<dbReference type="PANTHER" id="PTHR21064:SF6">
    <property type="entry name" value="AMINOGLYCOSIDE PHOSPHOTRANSFERASE DOMAIN-CONTAINING PROTEIN"/>
    <property type="match status" value="1"/>
</dbReference>
<dbReference type="PANTHER" id="PTHR21064">
    <property type="entry name" value="AMINOGLYCOSIDE PHOSPHOTRANSFERASE DOMAIN-CONTAINING PROTEIN-RELATED"/>
    <property type="match status" value="1"/>
</dbReference>
<dbReference type="Gene3D" id="3.90.1200.10">
    <property type="match status" value="1"/>
</dbReference>
<evidence type="ECO:0000313" key="4">
    <source>
        <dbReference type="Proteomes" id="UP000599391"/>
    </source>
</evidence>
<sequence length="340" mass="38468">MEKPQNLQLSMQDVVELLGAWSFLGNLTVQPTNQGTVNTTFFVEAQAGDFVLKLYNDTITNTQIQYEHSLLAHLKSCNLSFAVPDPTPTLLGETWILVNQNNSLQRVALLPFISGQPAERKNLAHIYAVGQVLGELHHALADFDSEREMAQLPAWGDLFHIHPLVTDPLVALQSLELPLKEQEYIIKFLTKIIVTAPNLYKTLPVQTTHADYLSPNILMIENRVVGVLDFEFATSDLRLMDYVAALDHFTRFSWQETPHWEFVETFSAGYSKHISPISAEVEALALVWRLQRASCIIYWTGWFLEGKATRQSVIDAVTNTILLEEWLEENTTKIAAIFTD</sequence>
<keyword evidence="4" id="KW-1185">Reference proteome</keyword>